<organism evidence="1 2">
    <name type="scientific">Flavobacterium gilvum</name>
    <dbReference type="NCBI Taxonomy" id="1492737"/>
    <lineage>
        <taxon>Bacteria</taxon>
        <taxon>Pseudomonadati</taxon>
        <taxon>Bacteroidota</taxon>
        <taxon>Flavobacteriia</taxon>
        <taxon>Flavobacteriales</taxon>
        <taxon>Flavobacteriaceae</taxon>
        <taxon>Flavobacterium</taxon>
    </lineage>
</organism>
<evidence type="ECO:0000313" key="2">
    <source>
        <dbReference type="Proteomes" id="UP000175968"/>
    </source>
</evidence>
<evidence type="ECO:0008006" key="3">
    <source>
        <dbReference type="Google" id="ProtNLM"/>
    </source>
</evidence>
<dbReference type="Proteomes" id="UP000175968">
    <property type="component" value="Chromosome"/>
</dbReference>
<reference evidence="1 2" key="1">
    <citation type="submission" date="2016-10" db="EMBL/GenBank/DDBJ databases">
        <title>Flavobacterium gilvum sp. nov., isolated from stream water.</title>
        <authorList>
            <person name="Shin S.-K."/>
            <person name="Cho Y.-J."/>
            <person name="Yi H."/>
        </authorList>
    </citation>
    <scope>NUCLEOTIDE SEQUENCE [LARGE SCALE GENOMIC DNA]</scope>
    <source>
        <strain evidence="1 2">EM1308</strain>
    </source>
</reference>
<gene>
    <name evidence="1" type="ORF">EM308_06885</name>
</gene>
<dbReference type="KEGG" id="fgl:EM308_06885"/>
<accession>A0AAC9N5C0</accession>
<dbReference type="RefSeq" id="WP_035635427.1">
    <property type="nucleotide sequence ID" value="NZ_CP017479.1"/>
</dbReference>
<name>A0AAC9N5C0_9FLAO</name>
<proteinExistence type="predicted"/>
<dbReference type="EMBL" id="CP017479">
    <property type="protein sequence ID" value="AOW09252.1"/>
    <property type="molecule type" value="Genomic_DNA"/>
</dbReference>
<sequence>MKIITGILILFLGCQLSFGQVLVRKALHGIVVNDSTAVENGLVFNINAKTGALISNKGYFSILAKVNDTLVFSSLGFKTKKIVLSQTDVNSSFFRLKLDAVANQLLSVLVYAKHGPHPEFGNTQRIVDTQYYDDLQSSPDNILMMPTGTGDPNNMDCIRVFNMVFKNLLKNNPDKADLVSDVGFTTVAMNHLNYSFFTDKLKLKDDQVGLFLLFCENDPKSKTFVNTSSQEFEIMDFLITKNNEFRNIATFEK</sequence>
<keyword evidence="2" id="KW-1185">Reference proteome</keyword>
<protein>
    <recommendedName>
        <fullName evidence="3">CarboxypepD_reg-like domain-containing protein</fullName>
    </recommendedName>
</protein>
<evidence type="ECO:0000313" key="1">
    <source>
        <dbReference type="EMBL" id="AOW09252.1"/>
    </source>
</evidence>
<dbReference type="AlphaFoldDB" id="A0AAC9N5C0"/>